<name>A0A382RTX6_9ZZZZ</name>
<dbReference type="AlphaFoldDB" id="A0A382RTX6"/>
<reference evidence="1" key="1">
    <citation type="submission" date="2018-05" db="EMBL/GenBank/DDBJ databases">
        <authorList>
            <person name="Lanie J.A."/>
            <person name="Ng W.-L."/>
            <person name="Kazmierczak K.M."/>
            <person name="Andrzejewski T.M."/>
            <person name="Davidsen T.M."/>
            <person name="Wayne K.J."/>
            <person name="Tettelin H."/>
            <person name="Glass J.I."/>
            <person name="Rusch D."/>
            <person name="Podicherti R."/>
            <person name="Tsui H.-C.T."/>
            <person name="Winkler M.E."/>
        </authorList>
    </citation>
    <scope>NUCLEOTIDE SEQUENCE</scope>
</reference>
<dbReference type="EMBL" id="UINC01123937">
    <property type="protein sequence ID" value="SVD00742.1"/>
    <property type="molecule type" value="Genomic_DNA"/>
</dbReference>
<gene>
    <name evidence="1" type="ORF">METZ01_LOCUS353596</name>
</gene>
<evidence type="ECO:0000313" key="1">
    <source>
        <dbReference type="EMBL" id="SVD00742.1"/>
    </source>
</evidence>
<protein>
    <submittedName>
        <fullName evidence="1">Uncharacterized protein</fullName>
    </submittedName>
</protein>
<sequence>MTRTSEKLVNKKTTHTIPVFFTVIEVPLHGFTHS</sequence>
<proteinExistence type="predicted"/>
<organism evidence="1">
    <name type="scientific">marine metagenome</name>
    <dbReference type="NCBI Taxonomy" id="408172"/>
    <lineage>
        <taxon>unclassified sequences</taxon>
        <taxon>metagenomes</taxon>
        <taxon>ecological metagenomes</taxon>
    </lineage>
</organism>
<accession>A0A382RTX6</accession>